<dbReference type="PANTHER" id="PTHR14226">
    <property type="entry name" value="NEUROPATHY TARGET ESTERASE/SWISS CHEESE D.MELANOGASTER"/>
    <property type="match status" value="1"/>
</dbReference>
<dbReference type="PROSITE" id="PS51635">
    <property type="entry name" value="PNPLA"/>
    <property type="match status" value="1"/>
</dbReference>
<name>H2B0A0_KAZAF</name>
<evidence type="ECO:0000313" key="7">
    <source>
        <dbReference type="Proteomes" id="UP000005220"/>
    </source>
</evidence>
<dbReference type="AlphaFoldDB" id="H2B0A0"/>
<dbReference type="CDD" id="cd07229">
    <property type="entry name" value="Pat_TGL3_like"/>
    <property type="match status" value="1"/>
</dbReference>
<dbReference type="InterPro" id="IPR002641">
    <property type="entry name" value="PNPLA_dom"/>
</dbReference>
<feature type="domain" description="PNPLA" evidence="5">
    <location>
        <begin position="190"/>
        <end position="376"/>
    </location>
</feature>
<reference evidence="6 7" key="1">
    <citation type="journal article" date="2011" name="Proc. Natl. Acad. Sci. U.S.A.">
        <title>Evolutionary erosion of yeast sex chromosomes by mating-type switching accidents.</title>
        <authorList>
            <person name="Gordon J.L."/>
            <person name="Armisen D."/>
            <person name="Proux-Wera E."/>
            <person name="Oheigeartaigh S.S."/>
            <person name="Byrne K.P."/>
            <person name="Wolfe K.H."/>
        </authorList>
    </citation>
    <scope>NUCLEOTIDE SEQUENCE [LARGE SCALE GENOMIC DNA]</scope>
    <source>
        <strain evidence="7">ATCC 22294 / BCRC 22015 / CBS 2517 / CECT 1963 / NBRC 1671 / NRRL Y-8276</strain>
    </source>
</reference>
<feature type="short sequence motif" description="GXSXG" evidence="4">
    <location>
        <begin position="221"/>
        <end position="225"/>
    </location>
</feature>
<dbReference type="GO" id="GO:0007114">
    <property type="term" value="P:cell budding"/>
    <property type="evidence" value="ECO:0007669"/>
    <property type="project" value="EnsemblFungi"/>
</dbReference>
<dbReference type="FunCoup" id="H2B0A0">
    <property type="interactions" value="49"/>
</dbReference>
<keyword evidence="7" id="KW-1185">Reference proteome</keyword>
<evidence type="ECO:0000256" key="1">
    <source>
        <dbReference type="ARBA" id="ARBA00022801"/>
    </source>
</evidence>
<comment type="caution">
    <text evidence="4">Lacks conserved residue(s) required for the propagation of feature annotation.</text>
</comment>
<dbReference type="GO" id="GO:0004806">
    <property type="term" value="F:triacylglycerol lipase activity"/>
    <property type="evidence" value="ECO:0007669"/>
    <property type="project" value="EnsemblFungi"/>
</dbReference>
<dbReference type="OrthoDB" id="10049244at2759"/>
<evidence type="ECO:0000313" key="6">
    <source>
        <dbReference type="EMBL" id="CCF60050.1"/>
    </source>
</evidence>
<dbReference type="GO" id="GO:0019433">
    <property type="term" value="P:triglyceride catabolic process"/>
    <property type="evidence" value="ECO:0007669"/>
    <property type="project" value="EnsemblFungi"/>
</dbReference>
<accession>H2B0A0</accession>
<dbReference type="Proteomes" id="UP000005220">
    <property type="component" value="Chromosome 9"/>
</dbReference>
<keyword evidence="2" id="KW-0442">Lipid degradation</keyword>
<dbReference type="InterPro" id="IPR050301">
    <property type="entry name" value="NTE"/>
</dbReference>
<dbReference type="GO" id="GO:0005811">
    <property type="term" value="C:lipid droplet"/>
    <property type="evidence" value="ECO:0007669"/>
    <property type="project" value="EnsemblFungi"/>
</dbReference>
<keyword evidence="1" id="KW-0378">Hydrolase</keyword>
<dbReference type="RefSeq" id="XP_003959185.1">
    <property type="nucleotide sequence ID" value="XM_003959136.1"/>
</dbReference>
<protein>
    <recommendedName>
        <fullName evidence="5">PNPLA domain-containing protein</fullName>
    </recommendedName>
</protein>
<dbReference type="GeneID" id="13883686"/>
<dbReference type="InParanoid" id="H2B0A0"/>
<dbReference type="eggNOG" id="KOG2214">
    <property type="taxonomic scope" value="Eukaryota"/>
</dbReference>
<dbReference type="InterPro" id="IPR016035">
    <property type="entry name" value="Acyl_Trfase/lysoPLipase"/>
</dbReference>
<dbReference type="InterPro" id="IPR021771">
    <property type="entry name" value="Triacylglycerol_lipase_N"/>
</dbReference>
<dbReference type="SUPFAM" id="SSF52151">
    <property type="entry name" value="FabD/lysophospholipase-like"/>
    <property type="match status" value="1"/>
</dbReference>
<organism evidence="6 7">
    <name type="scientific">Kazachstania africana (strain ATCC 22294 / BCRC 22015 / CBS 2517 / CECT 1963 / NBRC 1671 / NRRL Y-8276)</name>
    <name type="common">Yeast</name>
    <name type="synonym">Kluyveromyces africanus</name>
    <dbReference type="NCBI Taxonomy" id="1071382"/>
    <lineage>
        <taxon>Eukaryota</taxon>
        <taxon>Fungi</taxon>
        <taxon>Dikarya</taxon>
        <taxon>Ascomycota</taxon>
        <taxon>Saccharomycotina</taxon>
        <taxon>Saccharomycetes</taxon>
        <taxon>Saccharomycetales</taxon>
        <taxon>Saccharomycetaceae</taxon>
        <taxon>Kazachstania</taxon>
    </lineage>
</organism>
<dbReference type="KEGG" id="kaf:KAFR_0I02710"/>
<dbReference type="HOGENOM" id="CLU_009031_5_0_1"/>
<dbReference type="Pfam" id="PF11815">
    <property type="entry name" value="DUF3336"/>
    <property type="match status" value="1"/>
</dbReference>
<evidence type="ECO:0000256" key="3">
    <source>
        <dbReference type="ARBA" id="ARBA00023098"/>
    </source>
</evidence>
<gene>
    <name evidence="6" type="primary">KAFR0I02710</name>
    <name evidence="6" type="ORF">KAFR_0I02710</name>
</gene>
<dbReference type="GO" id="GO:0071618">
    <property type="term" value="F:lysophosphatidylethanolamine acyltransferase activity"/>
    <property type="evidence" value="ECO:0007669"/>
    <property type="project" value="EnsemblFungi"/>
</dbReference>
<keyword evidence="3" id="KW-0443">Lipid metabolism</keyword>
<sequence>MLTVKIWLLNIIYATLDNIPPFLWNLLHVITDIYSFWFHKLITYLRPHSRVIYYEAIKDLDSETSYKRWLSTASTVDEITGANLWRRNFFSRRYDFNSVMEQYSILIKCMELQDFDTIREKFSTTGPCMLRNFAGIVDKKLFTKSLIGTKLLIEQYLRKIVESLELLSQSDTTSTSFFQRCKLSLGTTALILQGGSLFGLFHLGVIKGLLSQNLMPNIISGSSMGACIAACYGCCSNDELIQLLDNGFLQIIKNDVELLKSCGYGNVEQHLNLGTLIQNLIHHGYSQDVYLFIQFVLKYIVKDTTFEEAYQTTKKVFNVVIHPTDSSCPNLLNYVTTPNVLISSAIKCSLGSGVLSNDTILLCKNLDNKVVPFLSKEKTKTIKFLAPEHSTDTAVTTSLSNNLNSPYTRLTELFNVNNFIVSLARPYLAPLVVTDLKHEIKTSKYYYYKRYPETDQKYYMNLPELGIPQLNFTEMEPLAFKFKYHLERKLKNIITMEFHHRMQVLDRLGLLSSWIKRLTIDEKIPRSAMEISIVPKIKSLSITRIIEGQLDNIPYWINCGERSTWPVLALIKTRCIVEFKLDEIIKNKNEVQENNNT</sequence>
<evidence type="ECO:0000256" key="2">
    <source>
        <dbReference type="ARBA" id="ARBA00022963"/>
    </source>
</evidence>
<proteinExistence type="predicted"/>
<dbReference type="Pfam" id="PF01734">
    <property type="entry name" value="Patatin"/>
    <property type="match status" value="1"/>
</dbReference>
<dbReference type="Gene3D" id="3.40.1090.10">
    <property type="entry name" value="Cytosolic phospholipase A2 catalytic domain"/>
    <property type="match status" value="1"/>
</dbReference>
<evidence type="ECO:0000259" key="5">
    <source>
        <dbReference type="PROSITE" id="PS51635"/>
    </source>
</evidence>
<evidence type="ECO:0000256" key="4">
    <source>
        <dbReference type="PROSITE-ProRule" id="PRU01161"/>
    </source>
</evidence>
<dbReference type="PANTHER" id="PTHR14226:SF44">
    <property type="entry name" value="TRIACYLGLYCEROL LIPASE 3"/>
    <property type="match status" value="1"/>
</dbReference>
<dbReference type="STRING" id="1071382.H2B0A0"/>
<dbReference type="EMBL" id="HE650829">
    <property type="protein sequence ID" value="CCF60050.1"/>
    <property type="molecule type" value="Genomic_DNA"/>
</dbReference>